<organism evidence="2">
    <name type="scientific">Guillardia theta (strain CCMP2712)</name>
    <name type="common">Cryptophyte</name>
    <dbReference type="NCBI Taxonomy" id="905079"/>
    <lineage>
        <taxon>Eukaryota</taxon>
        <taxon>Cryptophyceae</taxon>
        <taxon>Pyrenomonadales</taxon>
        <taxon>Geminigeraceae</taxon>
        <taxon>Guillardia</taxon>
    </lineage>
</organism>
<keyword evidence="1" id="KW-0812">Transmembrane</keyword>
<dbReference type="RefSeq" id="XP_005840535.1">
    <property type="nucleotide sequence ID" value="XM_005840478.1"/>
</dbReference>
<dbReference type="Proteomes" id="UP000011087">
    <property type="component" value="Unassembled WGS sequence"/>
</dbReference>
<evidence type="ECO:0000256" key="1">
    <source>
        <dbReference type="SAM" id="Phobius"/>
    </source>
</evidence>
<proteinExistence type="predicted"/>
<keyword evidence="4" id="KW-1185">Reference proteome</keyword>
<dbReference type="HOGENOM" id="CLU_1681269_0_0_1"/>
<dbReference type="KEGG" id="gtt:GUITHDRAFT_100542"/>
<dbReference type="AlphaFoldDB" id="L1JZB8"/>
<evidence type="ECO:0000313" key="2">
    <source>
        <dbReference type="EMBL" id="EKX53555.1"/>
    </source>
</evidence>
<gene>
    <name evidence="2" type="ORF">GUITHDRAFT_100542</name>
</gene>
<evidence type="ECO:0000313" key="3">
    <source>
        <dbReference type="EnsemblProtists" id="EKX53555"/>
    </source>
</evidence>
<name>L1JZB8_GUITC</name>
<dbReference type="EnsemblProtists" id="EKX53555">
    <property type="protein sequence ID" value="EKX53555"/>
    <property type="gene ID" value="GUITHDRAFT_100542"/>
</dbReference>
<dbReference type="GeneID" id="17310377"/>
<dbReference type="PaxDb" id="55529-EKX53555"/>
<keyword evidence="1" id="KW-0472">Membrane</keyword>
<protein>
    <submittedName>
        <fullName evidence="2 3">Uncharacterized protein</fullName>
    </submittedName>
</protein>
<accession>L1JZB8</accession>
<dbReference type="EMBL" id="JH992969">
    <property type="protein sequence ID" value="EKX53555.1"/>
    <property type="molecule type" value="Genomic_DNA"/>
</dbReference>
<feature type="transmembrane region" description="Helical" evidence="1">
    <location>
        <begin position="15"/>
        <end position="37"/>
    </location>
</feature>
<feature type="transmembrane region" description="Helical" evidence="1">
    <location>
        <begin position="121"/>
        <end position="139"/>
    </location>
</feature>
<reference evidence="4" key="2">
    <citation type="submission" date="2012-11" db="EMBL/GenBank/DDBJ databases">
        <authorList>
            <person name="Kuo A."/>
            <person name="Curtis B.A."/>
            <person name="Tanifuji G."/>
            <person name="Burki F."/>
            <person name="Gruber A."/>
            <person name="Irimia M."/>
            <person name="Maruyama S."/>
            <person name="Arias M.C."/>
            <person name="Ball S.G."/>
            <person name="Gile G.H."/>
            <person name="Hirakawa Y."/>
            <person name="Hopkins J.F."/>
            <person name="Rensing S.A."/>
            <person name="Schmutz J."/>
            <person name="Symeonidi A."/>
            <person name="Elias M."/>
            <person name="Eveleigh R.J."/>
            <person name="Herman E.K."/>
            <person name="Klute M.J."/>
            <person name="Nakayama T."/>
            <person name="Obornik M."/>
            <person name="Reyes-Prieto A."/>
            <person name="Armbrust E.V."/>
            <person name="Aves S.J."/>
            <person name="Beiko R.G."/>
            <person name="Coutinho P."/>
            <person name="Dacks J.B."/>
            <person name="Durnford D.G."/>
            <person name="Fast N.M."/>
            <person name="Green B.R."/>
            <person name="Grisdale C."/>
            <person name="Hempe F."/>
            <person name="Henrissat B."/>
            <person name="Hoppner M.P."/>
            <person name="Ishida K.-I."/>
            <person name="Kim E."/>
            <person name="Koreny L."/>
            <person name="Kroth P.G."/>
            <person name="Liu Y."/>
            <person name="Malik S.-B."/>
            <person name="Maier U.G."/>
            <person name="McRose D."/>
            <person name="Mock T."/>
            <person name="Neilson J.A."/>
            <person name="Onodera N.T."/>
            <person name="Poole A.M."/>
            <person name="Pritham E.J."/>
            <person name="Richards T.A."/>
            <person name="Rocap G."/>
            <person name="Roy S.W."/>
            <person name="Sarai C."/>
            <person name="Schaack S."/>
            <person name="Shirato S."/>
            <person name="Slamovits C.H."/>
            <person name="Spencer D.F."/>
            <person name="Suzuki S."/>
            <person name="Worden A.Z."/>
            <person name="Zauner S."/>
            <person name="Barry K."/>
            <person name="Bell C."/>
            <person name="Bharti A.K."/>
            <person name="Crow J.A."/>
            <person name="Grimwood J."/>
            <person name="Kramer R."/>
            <person name="Lindquist E."/>
            <person name="Lucas S."/>
            <person name="Salamov A."/>
            <person name="McFadden G.I."/>
            <person name="Lane C.E."/>
            <person name="Keeling P.J."/>
            <person name="Gray M.W."/>
            <person name="Grigoriev I.V."/>
            <person name="Archibald J.M."/>
        </authorList>
    </citation>
    <scope>NUCLEOTIDE SEQUENCE</scope>
    <source>
        <strain evidence="4">CCMP2712</strain>
    </source>
</reference>
<feature type="transmembrane region" description="Helical" evidence="1">
    <location>
        <begin position="93"/>
        <end position="115"/>
    </location>
</feature>
<sequence length="157" mass="16780">MCNCCIAPSVVQTHILPLCLLNAVFGLALLIAGIVTVSTLKIPDDRCYIYKSPTDPSSDYSADYADFLSIFTPKTEYQQCKDNRRATIHFLELLSACGFFPAIFPIVSGIVGAFVEKTKKTAGTGGLLALFIVGTILALNGGSLSSDDKLEATQFCG</sequence>
<reference evidence="2 4" key="1">
    <citation type="journal article" date="2012" name="Nature">
        <title>Algal genomes reveal evolutionary mosaicism and the fate of nucleomorphs.</title>
        <authorList>
            <consortium name="DOE Joint Genome Institute"/>
            <person name="Curtis B.A."/>
            <person name="Tanifuji G."/>
            <person name="Burki F."/>
            <person name="Gruber A."/>
            <person name="Irimia M."/>
            <person name="Maruyama S."/>
            <person name="Arias M.C."/>
            <person name="Ball S.G."/>
            <person name="Gile G.H."/>
            <person name="Hirakawa Y."/>
            <person name="Hopkins J.F."/>
            <person name="Kuo A."/>
            <person name="Rensing S.A."/>
            <person name="Schmutz J."/>
            <person name="Symeonidi A."/>
            <person name="Elias M."/>
            <person name="Eveleigh R.J."/>
            <person name="Herman E.K."/>
            <person name="Klute M.J."/>
            <person name="Nakayama T."/>
            <person name="Obornik M."/>
            <person name="Reyes-Prieto A."/>
            <person name="Armbrust E.V."/>
            <person name="Aves S.J."/>
            <person name="Beiko R.G."/>
            <person name="Coutinho P."/>
            <person name="Dacks J.B."/>
            <person name="Durnford D.G."/>
            <person name="Fast N.M."/>
            <person name="Green B.R."/>
            <person name="Grisdale C.J."/>
            <person name="Hempel F."/>
            <person name="Henrissat B."/>
            <person name="Hoppner M.P."/>
            <person name="Ishida K."/>
            <person name="Kim E."/>
            <person name="Koreny L."/>
            <person name="Kroth P.G."/>
            <person name="Liu Y."/>
            <person name="Malik S.B."/>
            <person name="Maier U.G."/>
            <person name="McRose D."/>
            <person name="Mock T."/>
            <person name="Neilson J.A."/>
            <person name="Onodera N.T."/>
            <person name="Poole A.M."/>
            <person name="Pritham E.J."/>
            <person name="Richards T.A."/>
            <person name="Rocap G."/>
            <person name="Roy S.W."/>
            <person name="Sarai C."/>
            <person name="Schaack S."/>
            <person name="Shirato S."/>
            <person name="Slamovits C.H."/>
            <person name="Spencer D.F."/>
            <person name="Suzuki S."/>
            <person name="Worden A.Z."/>
            <person name="Zauner S."/>
            <person name="Barry K."/>
            <person name="Bell C."/>
            <person name="Bharti A.K."/>
            <person name="Crow J.A."/>
            <person name="Grimwood J."/>
            <person name="Kramer R."/>
            <person name="Lindquist E."/>
            <person name="Lucas S."/>
            <person name="Salamov A."/>
            <person name="McFadden G.I."/>
            <person name="Lane C.E."/>
            <person name="Keeling P.J."/>
            <person name="Gray M.W."/>
            <person name="Grigoriev I.V."/>
            <person name="Archibald J.M."/>
        </authorList>
    </citation>
    <scope>NUCLEOTIDE SEQUENCE</scope>
    <source>
        <strain evidence="2 4">CCMP2712</strain>
    </source>
</reference>
<evidence type="ECO:0000313" key="4">
    <source>
        <dbReference type="Proteomes" id="UP000011087"/>
    </source>
</evidence>
<reference evidence="3" key="3">
    <citation type="submission" date="2015-06" db="UniProtKB">
        <authorList>
            <consortium name="EnsemblProtists"/>
        </authorList>
    </citation>
    <scope>IDENTIFICATION</scope>
</reference>
<keyword evidence="1" id="KW-1133">Transmembrane helix</keyword>